<name>A0A1Y1VKC5_9FUNG</name>
<evidence type="ECO:0000313" key="1">
    <source>
        <dbReference type="EMBL" id="ORX58533.1"/>
    </source>
</evidence>
<proteinExistence type="predicted"/>
<reference evidence="1 2" key="1">
    <citation type="submission" date="2016-08" db="EMBL/GenBank/DDBJ databases">
        <title>Genomes of anaerobic fungi encode conserved fungal cellulosomes for biomass hydrolysis.</title>
        <authorList>
            <consortium name="DOE Joint Genome Institute"/>
            <person name="Haitjema C.H."/>
            <person name="Gilmore S.P."/>
            <person name="Henske J.K."/>
            <person name="Solomon K.V."/>
            <person name="De Groot R."/>
            <person name="Kuo A."/>
            <person name="Mondo S.J."/>
            <person name="Salamov A.A."/>
            <person name="Labutti K."/>
            <person name="Zhao Z."/>
            <person name="Chiniquy J."/>
            <person name="Barry K."/>
            <person name="Brewer H.M."/>
            <person name="Purvine S.O."/>
            <person name="Wright A.T."/>
            <person name="Boxma B."/>
            <person name="Van Alen T."/>
            <person name="Hackstein J.H."/>
            <person name="Baker S.E."/>
            <person name="Grigoriev I.V."/>
            <person name="O'Malley M.A."/>
        </authorList>
    </citation>
    <scope>NUCLEOTIDE SEQUENCE [LARGE SCALE GENOMIC DNA]</scope>
    <source>
        <strain evidence="2">finn</strain>
    </source>
</reference>
<protein>
    <submittedName>
        <fullName evidence="1">Uncharacterized protein</fullName>
    </submittedName>
</protein>
<reference evidence="1 2" key="2">
    <citation type="submission" date="2016-08" db="EMBL/GenBank/DDBJ databases">
        <title>Pervasive Adenine N6-methylation of Active Genes in Fungi.</title>
        <authorList>
            <consortium name="DOE Joint Genome Institute"/>
            <person name="Mondo S.J."/>
            <person name="Dannebaum R.O."/>
            <person name="Kuo R.C."/>
            <person name="Labutti K."/>
            <person name="Haridas S."/>
            <person name="Kuo A."/>
            <person name="Salamov A."/>
            <person name="Ahrendt S.R."/>
            <person name="Lipzen A."/>
            <person name="Sullivan W."/>
            <person name="Andreopoulos W.B."/>
            <person name="Clum A."/>
            <person name="Lindquist E."/>
            <person name="Daum C."/>
            <person name="Ramamoorthy G.K."/>
            <person name="Gryganskyi A."/>
            <person name="Culley D."/>
            <person name="Magnuson J.K."/>
            <person name="James T.Y."/>
            <person name="O'Malley M.A."/>
            <person name="Stajich J.E."/>
            <person name="Spatafora J.W."/>
            <person name="Visel A."/>
            <person name="Grigoriev I.V."/>
        </authorList>
    </citation>
    <scope>NUCLEOTIDE SEQUENCE [LARGE SCALE GENOMIC DNA]</scope>
    <source>
        <strain evidence="2">finn</strain>
    </source>
</reference>
<evidence type="ECO:0000313" key="2">
    <source>
        <dbReference type="Proteomes" id="UP000193719"/>
    </source>
</evidence>
<organism evidence="1 2">
    <name type="scientific">Piromyces finnis</name>
    <dbReference type="NCBI Taxonomy" id="1754191"/>
    <lineage>
        <taxon>Eukaryota</taxon>
        <taxon>Fungi</taxon>
        <taxon>Fungi incertae sedis</taxon>
        <taxon>Chytridiomycota</taxon>
        <taxon>Chytridiomycota incertae sedis</taxon>
        <taxon>Neocallimastigomycetes</taxon>
        <taxon>Neocallimastigales</taxon>
        <taxon>Neocallimastigaceae</taxon>
        <taxon>Piromyces</taxon>
    </lineage>
</organism>
<dbReference type="AlphaFoldDB" id="A0A1Y1VKC5"/>
<keyword evidence="2" id="KW-1185">Reference proteome</keyword>
<dbReference type="EMBL" id="MCFH01000004">
    <property type="protein sequence ID" value="ORX58533.1"/>
    <property type="molecule type" value="Genomic_DNA"/>
</dbReference>
<gene>
    <name evidence="1" type="ORF">BCR36DRAFT_113773</name>
</gene>
<sequence>MMETLSTFEIDKFFNSENKKKTFQEKNAITNFFTNSTNSIINNSNLKLQILQDIKRRDEIRELYNTYKHRELRKNIYIEKYESSTIRLVDNINNKTLTENDFNESEYKDETKIINETKNYNDKNNDDIININSYKISGRMKSNEPMPLHELNNIQYKPIL</sequence>
<dbReference type="Proteomes" id="UP000193719">
    <property type="component" value="Unassembled WGS sequence"/>
</dbReference>
<accession>A0A1Y1VKC5</accession>
<comment type="caution">
    <text evidence="1">The sequence shown here is derived from an EMBL/GenBank/DDBJ whole genome shotgun (WGS) entry which is preliminary data.</text>
</comment>